<accession>A0A382BHJ3</accession>
<dbReference type="InterPro" id="IPR011460">
    <property type="entry name" value="Lcl_C"/>
</dbReference>
<feature type="domain" description="Lcl C-terminal" evidence="1">
    <location>
        <begin position="19"/>
        <end position="142"/>
    </location>
</feature>
<protein>
    <recommendedName>
        <fullName evidence="1">Lcl C-terminal domain-containing protein</fullName>
    </recommendedName>
</protein>
<gene>
    <name evidence="2" type="ORF">METZ01_LOCUS165606</name>
</gene>
<dbReference type="Pfam" id="PF07603">
    <property type="entry name" value="Lcl_C"/>
    <property type="match status" value="1"/>
</dbReference>
<dbReference type="AlphaFoldDB" id="A0A382BHJ3"/>
<organism evidence="2">
    <name type="scientific">marine metagenome</name>
    <dbReference type="NCBI Taxonomy" id="408172"/>
    <lineage>
        <taxon>unclassified sequences</taxon>
        <taxon>metagenomes</taxon>
        <taxon>ecological metagenomes</taxon>
    </lineage>
</organism>
<evidence type="ECO:0000259" key="1">
    <source>
        <dbReference type="Pfam" id="PF07603"/>
    </source>
</evidence>
<proteinExistence type="predicted"/>
<name>A0A382BHJ3_9ZZZZ</name>
<evidence type="ECO:0000313" key="2">
    <source>
        <dbReference type="EMBL" id="SVB12752.1"/>
    </source>
</evidence>
<dbReference type="EMBL" id="UINC01029661">
    <property type="protein sequence ID" value="SVB12752.1"/>
    <property type="molecule type" value="Genomic_DNA"/>
</dbReference>
<feature type="non-terminal residue" evidence="2">
    <location>
        <position position="1"/>
    </location>
</feature>
<reference evidence="2" key="1">
    <citation type="submission" date="2018-05" db="EMBL/GenBank/DDBJ databases">
        <authorList>
            <person name="Lanie J.A."/>
            <person name="Ng W.-L."/>
            <person name="Kazmierczak K.M."/>
            <person name="Andrzejewski T.M."/>
            <person name="Davidsen T.M."/>
            <person name="Wayne K.J."/>
            <person name="Tettelin H."/>
            <person name="Glass J.I."/>
            <person name="Rusch D."/>
            <person name="Podicherti R."/>
            <person name="Tsui H.-C.T."/>
            <person name="Winkler M.E."/>
        </authorList>
    </citation>
    <scope>NUCLEOTIDE SEQUENCE</scope>
</reference>
<sequence length="146" mass="16977">VENKNIKDSDNRFLSNLDGTITDSETGLCWCQKDSFQIHQDWLTFQEAISWVDTLNKKDFLGFHDWRIPEKDEIEKLFLPNTTLLGRSNQELHISSVFEPGGGNGSWCMPFDQQAAFYFSYSSGISQQFDQDFSQGYLRPIRLYED</sequence>